<dbReference type="PANTHER" id="PTHR10281">
    <property type="entry name" value="MEMBRANE-ASSOCIATED PROGESTERONE RECEPTOR COMPONENT-RELATED"/>
    <property type="match status" value="1"/>
</dbReference>
<evidence type="ECO:0000256" key="1">
    <source>
        <dbReference type="ARBA" id="ARBA00038357"/>
    </source>
</evidence>
<dbReference type="SMART" id="SM01117">
    <property type="entry name" value="Cyt-b5"/>
    <property type="match status" value="1"/>
</dbReference>
<accession>A0A8I1IQH1</accession>
<protein>
    <submittedName>
        <fullName evidence="4">Cytochrome b5</fullName>
    </submittedName>
</protein>
<dbReference type="InterPro" id="IPR036400">
    <property type="entry name" value="Cyt_B5-like_heme/steroid_sf"/>
</dbReference>
<name>A0A8I1IQH1_PAEPO</name>
<comment type="similarity">
    <text evidence="1">Belongs to the cytochrome b5 family. MAPR subfamily.</text>
</comment>
<feature type="region of interest" description="Disordered" evidence="2">
    <location>
        <begin position="44"/>
        <end position="67"/>
    </location>
</feature>
<reference evidence="4" key="1">
    <citation type="submission" date="2020-12" db="EMBL/GenBank/DDBJ databases">
        <title>Paenibacillus polymyxa LMG 27872: a double-edged sword.</title>
        <authorList>
            <person name="Langendries S."/>
            <person name="Garcia Mendez S."/>
            <person name="Beirinckx S."/>
            <person name="Viaene T."/>
            <person name="Baeyen S."/>
            <person name="Goeminne G."/>
            <person name="Willems A."/>
            <person name="Debode J."/>
            <person name="Goormachtig S."/>
        </authorList>
    </citation>
    <scope>NUCLEOTIDE SEQUENCE</scope>
    <source>
        <strain evidence="4">LMG 27872</strain>
    </source>
</reference>
<sequence length="144" mass="15615">MKGLTLNQLWNQISQLQFLVQLDRDQNNTALPVNAANLSYSNPTISSNPAATNQLPTNPSGNSIPANQPNFTREQLAEYNGKSGRPAYVAVKGIVYDVTGNAAWSAGTHFGLTAGQDWTREFASCHAAEQWILNTLTPVGRLTN</sequence>
<dbReference type="EMBL" id="JAEHFQ010000002">
    <property type="protein sequence ID" value="MBM0632623.1"/>
    <property type="molecule type" value="Genomic_DNA"/>
</dbReference>
<dbReference type="Pfam" id="PF00173">
    <property type="entry name" value="Cyt-b5"/>
    <property type="match status" value="1"/>
</dbReference>
<dbReference type="SUPFAM" id="SSF55856">
    <property type="entry name" value="Cytochrome b5-like heme/steroid binding domain"/>
    <property type="match status" value="1"/>
</dbReference>
<evidence type="ECO:0000256" key="2">
    <source>
        <dbReference type="SAM" id="MobiDB-lite"/>
    </source>
</evidence>
<comment type="caution">
    <text evidence="4">The sequence shown here is derived from an EMBL/GenBank/DDBJ whole genome shotgun (WGS) entry which is preliminary data.</text>
</comment>
<organism evidence="4 5">
    <name type="scientific">Paenibacillus polymyxa</name>
    <name type="common">Bacillus polymyxa</name>
    <dbReference type="NCBI Taxonomy" id="1406"/>
    <lineage>
        <taxon>Bacteria</taxon>
        <taxon>Bacillati</taxon>
        <taxon>Bacillota</taxon>
        <taxon>Bacilli</taxon>
        <taxon>Bacillales</taxon>
        <taxon>Paenibacillaceae</taxon>
        <taxon>Paenibacillus</taxon>
    </lineage>
</organism>
<dbReference type="Proteomes" id="UP000650605">
    <property type="component" value="Unassembled WGS sequence"/>
</dbReference>
<dbReference type="InterPro" id="IPR050577">
    <property type="entry name" value="MAPR/NEUFC/NENF-like"/>
</dbReference>
<dbReference type="AlphaFoldDB" id="A0A8I1IQH1"/>
<evidence type="ECO:0000259" key="3">
    <source>
        <dbReference type="SMART" id="SM01117"/>
    </source>
</evidence>
<feature type="domain" description="Cytochrome b5 heme-binding" evidence="3">
    <location>
        <begin position="71"/>
        <end position="143"/>
    </location>
</feature>
<dbReference type="Gene3D" id="3.10.120.10">
    <property type="entry name" value="Cytochrome b5-like heme/steroid binding domain"/>
    <property type="match status" value="1"/>
</dbReference>
<dbReference type="PANTHER" id="PTHR10281:SF76">
    <property type="entry name" value="CALCUTTA CUP-RELATED"/>
    <property type="match status" value="1"/>
</dbReference>
<dbReference type="InterPro" id="IPR001199">
    <property type="entry name" value="Cyt_B5-like_heme/steroid-bd"/>
</dbReference>
<evidence type="ECO:0000313" key="5">
    <source>
        <dbReference type="Proteomes" id="UP000650605"/>
    </source>
</evidence>
<gene>
    <name evidence="4" type="ORF">JDW19_05710</name>
</gene>
<proteinExistence type="inferred from homology"/>
<evidence type="ECO:0000313" key="4">
    <source>
        <dbReference type="EMBL" id="MBM0632623.1"/>
    </source>
</evidence>